<evidence type="ECO:0000313" key="1">
    <source>
        <dbReference type="EMBL" id="GGK81648.1"/>
    </source>
</evidence>
<evidence type="ECO:0000313" key="2">
    <source>
        <dbReference type="Proteomes" id="UP000645217"/>
    </source>
</evidence>
<dbReference type="AlphaFoldDB" id="A0A917R0P4"/>
<accession>A0A917R0P4</accession>
<keyword evidence="2" id="KW-1185">Reference proteome</keyword>
<dbReference type="EMBL" id="BMNT01000012">
    <property type="protein sequence ID" value="GGK81648.1"/>
    <property type="molecule type" value="Genomic_DNA"/>
</dbReference>
<proteinExistence type="predicted"/>
<comment type="caution">
    <text evidence="1">The sequence shown here is derived from an EMBL/GenBank/DDBJ whole genome shotgun (WGS) entry which is preliminary data.</text>
</comment>
<gene>
    <name evidence="1" type="ORF">GCM10007964_25380</name>
</gene>
<sequence length="77" mass="7601">MLALLVSRRAVCAAPVLPAVASALPVLMGLTVTSSGGSVLAGVDSGRDRAAVTSVGADARVQTFGACSSLTRPPFAM</sequence>
<reference evidence="1" key="1">
    <citation type="journal article" date="2014" name="Int. J. Syst. Evol. Microbiol.">
        <title>Complete genome sequence of Corynebacterium casei LMG S-19264T (=DSM 44701T), isolated from a smear-ripened cheese.</title>
        <authorList>
            <consortium name="US DOE Joint Genome Institute (JGI-PGF)"/>
            <person name="Walter F."/>
            <person name="Albersmeier A."/>
            <person name="Kalinowski J."/>
            <person name="Ruckert C."/>
        </authorList>
    </citation>
    <scope>NUCLEOTIDE SEQUENCE</scope>
    <source>
        <strain evidence="1">JCM 13064</strain>
    </source>
</reference>
<protein>
    <submittedName>
        <fullName evidence="1">Uncharacterized protein</fullName>
    </submittedName>
</protein>
<organism evidence="1 2">
    <name type="scientific">Sphaerisporangium melleum</name>
    <dbReference type="NCBI Taxonomy" id="321316"/>
    <lineage>
        <taxon>Bacteria</taxon>
        <taxon>Bacillati</taxon>
        <taxon>Actinomycetota</taxon>
        <taxon>Actinomycetes</taxon>
        <taxon>Streptosporangiales</taxon>
        <taxon>Streptosporangiaceae</taxon>
        <taxon>Sphaerisporangium</taxon>
    </lineage>
</organism>
<reference evidence="1" key="2">
    <citation type="submission" date="2020-09" db="EMBL/GenBank/DDBJ databases">
        <authorList>
            <person name="Sun Q."/>
            <person name="Ohkuma M."/>
        </authorList>
    </citation>
    <scope>NUCLEOTIDE SEQUENCE</scope>
    <source>
        <strain evidence="1">JCM 13064</strain>
    </source>
</reference>
<name>A0A917R0P4_9ACTN</name>
<dbReference type="Proteomes" id="UP000645217">
    <property type="component" value="Unassembled WGS sequence"/>
</dbReference>